<dbReference type="Gene3D" id="2.30.30.140">
    <property type="match status" value="1"/>
</dbReference>
<dbReference type="SMART" id="SM01191">
    <property type="entry name" value="ENT"/>
    <property type="match status" value="1"/>
</dbReference>
<dbReference type="InterPro" id="IPR014002">
    <property type="entry name" value="Agenet_dom_plant"/>
</dbReference>
<organism evidence="4 5">
    <name type="scientific">Erythroxylum novogranatense</name>
    <dbReference type="NCBI Taxonomy" id="1862640"/>
    <lineage>
        <taxon>Eukaryota</taxon>
        <taxon>Viridiplantae</taxon>
        <taxon>Streptophyta</taxon>
        <taxon>Embryophyta</taxon>
        <taxon>Tracheophyta</taxon>
        <taxon>Spermatophyta</taxon>
        <taxon>Magnoliopsida</taxon>
        <taxon>eudicotyledons</taxon>
        <taxon>Gunneridae</taxon>
        <taxon>Pentapetalae</taxon>
        <taxon>rosids</taxon>
        <taxon>fabids</taxon>
        <taxon>Malpighiales</taxon>
        <taxon>Erythroxylaceae</taxon>
        <taxon>Erythroxylum</taxon>
    </lineage>
</organism>
<gene>
    <name evidence="4" type="ORF">K2173_018290</name>
</gene>
<name>A0AAV8UA69_9ROSI</name>
<evidence type="ECO:0000313" key="5">
    <source>
        <dbReference type="Proteomes" id="UP001159364"/>
    </source>
</evidence>
<dbReference type="SMART" id="SM00743">
    <property type="entry name" value="Agenet"/>
    <property type="match status" value="2"/>
</dbReference>
<dbReference type="PANTHER" id="PTHR31917:SF59">
    <property type="entry name" value="ENT DOMAIN-CONTAINING PROTEIN"/>
    <property type="match status" value="1"/>
</dbReference>
<accession>A0AAV8UA69</accession>
<dbReference type="Gene3D" id="1.10.1240.40">
    <property type="entry name" value="ENT domain"/>
    <property type="match status" value="1"/>
</dbReference>
<reference evidence="4 5" key="1">
    <citation type="submission" date="2021-09" db="EMBL/GenBank/DDBJ databases">
        <title>Genomic insights and catalytic innovation underlie evolution of tropane alkaloids biosynthesis.</title>
        <authorList>
            <person name="Wang Y.-J."/>
            <person name="Tian T."/>
            <person name="Huang J.-P."/>
            <person name="Huang S.-X."/>
        </authorList>
    </citation>
    <scope>NUCLEOTIDE SEQUENCE [LARGE SCALE GENOMIC DNA]</scope>
    <source>
        <strain evidence="4">KIB-2018</strain>
        <tissue evidence="4">Leaf</tissue>
    </source>
</reference>
<dbReference type="EMBL" id="JAIWQS010000008">
    <property type="protein sequence ID" value="KAJ8899316.1"/>
    <property type="molecule type" value="Genomic_DNA"/>
</dbReference>
<dbReference type="AlphaFoldDB" id="A0AAV8UA69"/>
<evidence type="ECO:0000259" key="3">
    <source>
        <dbReference type="PROSITE" id="PS51138"/>
    </source>
</evidence>
<dbReference type="Pfam" id="PF03735">
    <property type="entry name" value="ENT"/>
    <property type="match status" value="1"/>
</dbReference>
<proteinExistence type="predicted"/>
<dbReference type="PANTHER" id="PTHR31917">
    <property type="entry name" value="AGENET DOMAIN-CONTAINING PROTEIN-RELATED"/>
    <property type="match status" value="1"/>
</dbReference>
<sequence>MMKLRKGDVVEVLRREHDPCSSWFLGRIIEVDKNYYVVRYGISADRDQERFVEKVQKQDVRPQPPCRKRKKWIVGDVVEVFDSQCWRAGKITKVWNKENFCVRLFGPGSVQVMEFHESNLRIRQAWHENKWFVIGKKNDGFIKSFTRFKLKRTSNSVWKDALQATRIDSCLSKGGGLRNQKVDDFGFFPVVPVTNKLEEQSFVIKADKVKASYQRFYASSRAISSVGSNQCSVGSSSSNGLANPPSYNCCKSLDNVFGNSDAESSFPSLSINKRVTPFSEQNIEAHIHELEFHAYRSTIRALYASGPLTWEQESLLTNLRLSLHISDEEHLNQLRHLLSSQVL</sequence>
<dbReference type="InterPro" id="IPR005491">
    <property type="entry name" value="ENT_dom"/>
</dbReference>
<feature type="domain" description="ENT" evidence="3">
    <location>
        <begin position="283"/>
        <end position="343"/>
    </location>
</feature>
<evidence type="ECO:0000256" key="2">
    <source>
        <dbReference type="ARBA" id="ARBA00023242"/>
    </source>
</evidence>
<keyword evidence="5" id="KW-1185">Reference proteome</keyword>
<dbReference type="InterPro" id="IPR036142">
    <property type="entry name" value="ENT_dom-like_sf"/>
</dbReference>
<keyword evidence="2" id="KW-0539">Nucleus</keyword>
<dbReference type="GO" id="GO:0005634">
    <property type="term" value="C:nucleus"/>
    <property type="evidence" value="ECO:0007669"/>
    <property type="project" value="UniProtKB-SubCell"/>
</dbReference>
<evidence type="ECO:0000256" key="1">
    <source>
        <dbReference type="ARBA" id="ARBA00004123"/>
    </source>
</evidence>
<dbReference type="PROSITE" id="PS51138">
    <property type="entry name" value="ENT"/>
    <property type="match status" value="1"/>
</dbReference>
<dbReference type="SUPFAM" id="SSF158639">
    <property type="entry name" value="ENT-like"/>
    <property type="match status" value="1"/>
</dbReference>
<dbReference type="InterPro" id="IPR008395">
    <property type="entry name" value="Agenet-like_dom"/>
</dbReference>
<dbReference type="Pfam" id="PF05641">
    <property type="entry name" value="Agenet"/>
    <property type="match status" value="1"/>
</dbReference>
<protein>
    <recommendedName>
        <fullName evidence="3">ENT domain-containing protein</fullName>
    </recommendedName>
</protein>
<comment type="caution">
    <text evidence="4">The sequence shown here is derived from an EMBL/GenBank/DDBJ whole genome shotgun (WGS) entry which is preliminary data.</text>
</comment>
<evidence type="ECO:0000313" key="4">
    <source>
        <dbReference type="EMBL" id="KAJ8899316.1"/>
    </source>
</evidence>
<dbReference type="Proteomes" id="UP001159364">
    <property type="component" value="Linkage Group LG08"/>
</dbReference>
<comment type="subcellular location">
    <subcellularLocation>
        <location evidence="1">Nucleus</location>
    </subcellularLocation>
</comment>